<dbReference type="PRINTS" id="PR00344">
    <property type="entry name" value="BCTRLSENSOR"/>
</dbReference>
<evidence type="ECO:0000256" key="6">
    <source>
        <dbReference type="ARBA" id="ARBA00023012"/>
    </source>
</evidence>
<evidence type="ECO:0000313" key="8">
    <source>
        <dbReference type="EMBL" id="KAA2243673.1"/>
    </source>
</evidence>
<dbReference type="SUPFAM" id="SSF55874">
    <property type="entry name" value="ATPase domain of HSP90 chaperone/DNA topoisomerase II/histidine kinase"/>
    <property type="match status" value="1"/>
</dbReference>
<dbReference type="AlphaFoldDB" id="A0A5B2VV42"/>
<evidence type="ECO:0000256" key="2">
    <source>
        <dbReference type="ARBA" id="ARBA00012438"/>
    </source>
</evidence>
<dbReference type="InterPro" id="IPR003661">
    <property type="entry name" value="HisK_dim/P_dom"/>
</dbReference>
<dbReference type="EC" id="2.7.13.3" evidence="2"/>
<dbReference type="CDD" id="cd00075">
    <property type="entry name" value="HATPase"/>
    <property type="match status" value="1"/>
</dbReference>
<evidence type="ECO:0000313" key="9">
    <source>
        <dbReference type="Proteomes" id="UP000324611"/>
    </source>
</evidence>
<sequence length="366" mass="41621">MKPQRSIIMPHELILTAIAIPVVLVNRAQQTVTYANEGAHTLLNKLFNTKRGVSYPNIKIILHDHILSEDESHVTTFETRLPLHGKKADLWLEVTVTTMIWDSDRHSVVTLTDISERKTKELDMIQSLEKEKSLHEMKSHFISMASHEFKTPLTAISSTIDLLETKLQMDNLLDQFYRHNISKISSEIFKLNTMLDEILTLSTIVSNNIEVKQQPVDVQQVITDIKYQYFSERKDERELDVKISGMPRTVYADKNQLSKIFTNLVGNAFKYSAGNPQLKLQYLKHKLVIKVADNGMGIPAADMPYLFNSFYRGSNVAAIEGTGLGLSIVKDFVERNNGTIFVESQEHKGTVFTIEFKYTPETAAFA</sequence>
<dbReference type="PANTHER" id="PTHR43711:SF26">
    <property type="entry name" value="SENSOR HISTIDINE KINASE RCSC"/>
    <property type="match status" value="1"/>
</dbReference>
<keyword evidence="5 8" id="KW-0418">Kinase</keyword>
<dbReference type="EMBL" id="VUOC01000002">
    <property type="protein sequence ID" value="KAA2243673.1"/>
    <property type="molecule type" value="Genomic_DNA"/>
</dbReference>
<dbReference type="InterPro" id="IPR050736">
    <property type="entry name" value="Sensor_HK_Regulatory"/>
</dbReference>
<keyword evidence="6" id="KW-0902">Two-component regulatory system</keyword>
<organism evidence="8 9">
    <name type="scientific">Chitinophaga agrisoli</name>
    <dbReference type="NCBI Taxonomy" id="2607653"/>
    <lineage>
        <taxon>Bacteria</taxon>
        <taxon>Pseudomonadati</taxon>
        <taxon>Bacteroidota</taxon>
        <taxon>Chitinophagia</taxon>
        <taxon>Chitinophagales</taxon>
        <taxon>Chitinophagaceae</taxon>
        <taxon>Chitinophaga</taxon>
    </lineage>
</organism>
<dbReference type="InterPro" id="IPR036097">
    <property type="entry name" value="HisK_dim/P_sf"/>
</dbReference>
<evidence type="ECO:0000256" key="4">
    <source>
        <dbReference type="ARBA" id="ARBA00022679"/>
    </source>
</evidence>
<dbReference type="SMART" id="SM00388">
    <property type="entry name" value="HisKA"/>
    <property type="match status" value="1"/>
</dbReference>
<dbReference type="InterPro" id="IPR005467">
    <property type="entry name" value="His_kinase_dom"/>
</dbReference>
<comment type="catalytic activity">
    <reaction evidence="1">
        <text>ATP + protein L-histidine = ADP + protein N-phospho-L-histidine.</text>
        <dbReference type="EC" id="2.7.13.3"/>
    </reaction>
</comment>
<evidence type="ECO:0000259" key="7">
    <source>
        <dbReference type="PROSITE" id="PS50109"/>
    </source>
</evidence>
<reference evidence="8 9" key="1">
    <citation type="submission" date="2019-09" db="EMBL/GenBank/DDBJ databases">
        <title>Chitinophaga ginsengihumi sp. nov., isolated from soil of ginseng rhizosphere.</title>
        <authorList>
            <person name="Lee J."/>
        </authorList>
    </citation>
    <scope>NUCLEOTIDE SEQUENCE [LARGE SCALE GENOMIC DNA]</scope>
    <source>
        <strain evidence="8 9">BN140078</strain>
    </source>
</reference>
<dbReference type="InterPro" id="IPR035965">
    <property type="entry name" value="PAS-like_dom_sf"/>
</dbReference>
<feature type="domain" description="Histidine kinase" evidence="7">
    <location>
        <begin position="144"/>
        <end position="360"/>
    </location>
</feature>
<keyword evidence="3" id="KW-0597">Phosphoprotein</keyword>
<gene>
    <name evidence="8" type="ORF">F0L74_14435</name>
</gene>
<dbReference type="Gene3D" id="1.10.287.130">
    <property type="match status" value="1"/>
</dbReference>
<dbReference type="InterPro" id="IPR004358">
    <property type="entry name" value="Sig_transdc_His_kin-like_C"/>
</dbReference>
<name>A0A5B2VV42_9BACT</name>
<dbReference type="InterPro" id="IPR003594">
    <property type="entry name" value="HATPase_dom"/>
</dbReference>
<dbReference type="SMART" id="SM00387">
    <property type="entry name" value="HATPase_c"/>
    <property type="match status" value="1"/>
</dbReference>
<protein>
    <recommendedName>
        <fullName evidence="2">histidine kinase</fullName>
        <ecNumber evidence="2">2.7.13.3</ecNumber>
    </recommendedName>
</protein>
<dbReference type="CDD" id="cd00082">
    <property type="entry name" value="HisKA"/>
    <property type="match status" value="1"/>
</dbReference>
<dbReference type="Pfam" id="PF02518">
    <property type="entry name" value="HATPase_c"/>
    <property type="match status" value="1"/>
</dbReference>
<dbReference type="PROSITE" id="PS50109">
    <property type="entry name" value="HIS_KIN"/>
    <property type="match status" value="1"/>
</dbReference>
<dbReference type="GO" id="GO:0000155">
    <property type="term" value="F:phosphorelay sensor kinase activity"/>
    <property type="evidence" value="ECO:0007669"/>
    <property type="project" value="InterPro"/>
</dbReference>
<accession>A0A5B2VV42</accession>
<reference evidence="8 9" key="2">
    <citation type="submission" date="2019-09" db="EMBL/GenBank/DDBJ databases">
        <authorList>
            <person name="Jin C."/>
        </authorList>
    </citation>
    <scope>NUCLEOTIDE SEQUENCE [LARGE SCALE GENOMIC DNA]</scope>
    <source>
        <strain evidence="8 9">BN140078</strain>
    </source>
</reference>
<dbReference type="SUPFAM" id="SSF47384">
    <property type="entry name" value="Homodimeric domain of signal transducing histidine kinase"/>
    <property type="match status" value="1"/>
</dbReference>
<dbReference type="PANTHER" id="PTHR43711">
    <property type="entry name" value="TWO-COMPONENT HISTIDINE KINASE"/>
    <property type="match status" value="1"/>
</dbReference>
<keyword evidence="4" id="KW-0808">Transferase</keyword>
<dbReference type="Proteomes" id="UP000324611">
    <property type="component" value="Unassembled WGS sequence"/>
</dbReference>
<evidence type="ECO:0000256" key="3">
    <source>
        <dbReference type="ARBA" id="ARBA00022553"/>
    </source>
</evidence>
<evidence type="ECO:0000256" key="5">
    <source>
        <dbReference type="ARBA" id="ARBA00022777"/>
    </source>
</evidence>
<dbReference type="Gene3D" id="3.30.565.10">
    <property type="entry name" value="Histidine kinase-like ATPase, C-terminal domain"/>
    <property type="match status" value="1"/>
</dbReference>
<evidence type="ECO:0000256" key="1">
    <source>
        <dbReference type="ARBA" id="ARBA00000085"/>
    </source>
</evidence>
<proteinExistence type="predicted"/>
<dbReference type="FunFam" id="3.30.565.10:FF:000006">
    <property type="entry name" value="Sensor histidine kinase WalK"/>
    <property type="match status" value="1"/>
</dbReference>
<dbReference type="SUPFAM" id="SSF55785">
    <property type="entry name" value="PYP-like sensor domain (PAS domain)"/>
    <property type="match status" value="1"/>
</dbReference>
<dbReference type="InterPro" id="IPR036890">
    <property type="entry name" value="HATPase_C_sf"/>
</dbReference>
<comment type="caution">
    <text evidence="8">The sequence shown here is derived from an EMBL/GenBank/DDBJ whole genome shotgun (WGS) entry which is preliminary data.</text>
</comment>
<dbReference type="Pfam" id="PF00512">
    <property type="entry name" value="HisKA"/>
    <property type="match status" value="1"/>
</dbReference>
<keyword evidence="9" id="KW-1185">Reference proteome</keyword>